<dbReference type="AlphaFoldDB" id="A0A0F9MKM0"/>
<sequence>MTNEKGQEVYRKLLYFFENNLKVHFKDLDKIFYNGIIIDLNESKLTLVLRERVRGTIPILLECINPNSIEEFKEVGE</sequence>
<accession>A0A0F9MKM0</accession>
<protein>
    <submittedName>
        <fullName evidence="1">Uncharacterized protein</fullName>
    </submittedName>
</protein>
<name>A0A0F9MKM0_9ZZZZ</name>
<organism evidence="1">
    <name type="scientific">marine sediment metagenome</name>
    <dbReference type="NCBI Taxonomy" id="412755"/>
    <lineage>
        <taxon>unclassified sequences</taxon>
        <taxon>metagenomes</taxon>
        <taxon>ecological metagenomes</taxon>
    </lineage>
</organism>
<gene>
    <name evidence="1" type="ORF">LCGC14_1371170</name>
</gene>
<comment type="caution">
    <text evidence="1">The sequence shown here is derived from an EMBL/GenBank/DDBJ whole genome shotgun (WGS) entry which is preliminary data.</text>
</comment>
<proteinExistence type="predicted"/>
<evidence type="ECO:0000313" key="1">
    <source>
        <dbReference type="EMBL" id="KKM77330.1"/>
    </source>
</evidence>
<dbReference type="EMBL" id="LAZR01008660">
    <property type="protein sequence ID" value="KKM77330.1"/>
    <property type="molecule type" value="Genomic_DNA"/>
</dbReference>
<reference evidence="1" key="1">
    <citation type="journal article" date="2015" name="Nature">
        <title>Complex archaea that bridge the gap between prokaryotes and eukaryotes.</title>
        <authorList>
            <person name="Spang A."/>
            <person name="Saw J.H."/>
            <person name="Jorgensen S.L."/>
            <person name="Zaremba-Niedzwiedzka K."/>
            <person name="Martijn J."/>
            <person name="Lind A.E."/>
            <person name="van Eijk R."/>
            <person name="Schleper C."/>
            <person name="Guy L."/>
            <person name="Ettema T.J."/>
        </authorList>
    </citation>
    <scope>NUCLEOTIDE SEQUENCE</scope>
</reference>